<dbReference type="InterPro" id="IPR006697">
    <property type="entry name" value="RecC"/>
</dbReference>
<keyword evidence="13" id="KW-1185">Reference proteome</keyword>
<dbReference type="RefSeq" id="WP_036546003.1">
    <property type="nucleotide sequence ID" value="NZ_JMSZ01000021.1"/>
</dbReference>
<dbReference type="InterPro" id="IPR013986">
    <property type="entry name" value="DExx_box_DNA_helicase_dom_sf"/>
</dbReference>
<evidence type="ECO:0000256" key="9">
    <source>
        <dbReference type="ARBA" id="ARBA00023204"/>
    </source>
</evidence>
<dbReference type="HAMAP" id="MF_01486">
    <property type="entry name" value="RecC"/>
    <property type="match status" value="1"/>
</dbReference>
<evidence type="ECO:0000256" key="5">
    <source>
        <dbReference type="ARBA" id="ARBA00022806"/>
    </source>
</evidence>
<dbReference type="GO" id="GO:0003678">
    <property type="term" value="F:DNA helicase activity"/>
    <property type="evidence" value="ECO:0007669"/>
    <property type="project" value="UniProtKB-UniRule"/>
</dbReference>
<comment type="miscellaneous">
    <text evidence="10">In the RecBCD complex, RecB has a slow 3'-5' helicase, an exonuclease activity and loads RecA onto ssDNA, RecD has a fast 5'-3' helicase activity, while RecC stimulates the ATPase and processivity of the RecB helicase and contributes to recognition of the Chi site.</text>
</comment>
<dbReference type="PANTHER" id="PTHR30591">
    <property type="entry name" value="RECBCD ENZYME SUBUNIT RECC"/>
    <property type="match status" value="1"/>
</dbReference>
<proteinExistence type="inferred from homology"/>
<dbReference type="PATRIC" id="fig|267850.7.peg.1532"/>
<dbReference type="Gene3D" id="1.10.10.160">
    <property type="match status" value="1"/>
</dbReference>
<accession>A0A063Y5Z0</accession>
<evidence type="ECO:0000256" key="1">
    <source>
        <dbReference type="ARBA" id="ARBA00022722"/>
    </source>
</evidence>
<gene>
    <name evidence="10" type="primary">recC</name>
    <name evidence="12" type="ORF">ADINL_1554</name>
</gene>
<dbReference type="InterPro" id="IPR027417">
    <property type="entry name" value="P-loop_NTPase"/>
</dbReference>
<evidence type="ECO:0000256" key="3">
    <source>
        <dbReference type="ARBA" id="ARBA00022763"/>
    </source>
</evidence>
<keyword evidence="3 10" id="KW-0227">DNA damage</keyword>
<evidence type="ECO:0000256" key="6">
    <source>
        <dbReference type="ARBA" id="ARBA00022839"/>
    </source>
</evidence>
<dbReference type="PIRSF" id="PIRSF000980">
    <property type="entry name" value="RecC"/>
    <property type="match status" value="1"/>
</dbReference>
<comment type="subunit">
    <text evidence="10">Heterotrimer of RecB, RecC and RecD. All subunits contribute to DNA-binding.</text>
</comment>
<dbReference type="GO" id="GO:0000724">
    <property type="term" value="P:double-strand break repair via homologous recombination"/>
    <property type="evidence" value="ECO:0007669"/>
    <property type="project" value="UniProtKB-UniRule"/>
</dbReference>
<comment type="caution">
    <text evidence="12">The sequence shown here is derived from an EMBL/GenBank/DDBJ whole genome shotgun (WGS) entry which is preliminary data.</text>
</comment>
<evidence type="ECO:0000256" key="8">
    <source>
        <dbReference type="ARBA" id="ARBA00023125"/>
    </source>
</evidence>
<dbReference type="SUPFAM" id="SSF52540">
    <property type="entry name" value="P-loop containing nucleoside triphosphate hydrolases"/>
    <property type="match status" value="2"/>
</dbReference>
<dbReference type="GO" id="GO:0003677">
    <property type="term" value="F:DNA binding"/>
    <property type="evidence" value="ECO:0007669"/>
    <property type="project" value="UniProtKB-UniRule"/>
</dbReference>
<sequence>MNATTDWPTGLMVIQGNHLEELRHLMVRWTQRYPLRPLENEVMLVQSNGIAQWLKLALAAKAGDELESGLGIAAGLQVMLPGRFIWQAYRAVFPRLPSASPFDKGPLTWRLLRLLNDLPALAARAGNAQVLQPLEYFLQQDPSVSRTWRLASRLADLYDQYQVYRADWLDAWLAGETVIITAQGERLPLSAEQLWQPLLWQWLHEDIAAEHAEIDFLHYASRSSVHRLFCQQLSQVSAGQGAAGLPRRIIVFGISSLPQQTLEVLEVLAQFSQVMLFVCNPSQHYWGDLIEGRELFKKAYRRNSGRPVPDSLTDEQLHLHGHPLLAAWGRQGRDYLRLLDERDQPSTYQQHFERIDLFISPGDKTLLQQLQDDILALRSLAERQAMYTQVQAQDRSLCFMVAHSPQREVEILQDQLLAEFEAAQQAGNPLNPRDILVMVPDIQQYAAHIDAVFGKLDRHDPRYLPFHIADQGQRHKAPLLIALESLLHLPESRFSVTELLDLLDVPALRARFELDEVDLISLKRWIQGANIRWGLDATQRAALDLPDGLESNTWRFGLKRMLLGYASGDTAGWQGTVPYAEVAGLEAAKLGPLVLLLDQLESLWHLLPQPANASGWIARLQQLLQDFFLPQNDQDQALLLRFEQQATQWLDAIALGDASDLPLTLDVVREELLSGLDQPGLSQTFLAGSVNFATLMPMRAIPFRQVWLLGMNDGDYPRSVSAVDFDLMAQDYRPGDRSRREDDRYLFLEALLAAREKLVISWVGRNVRDNSVRPASVLVGQLRDHLQSGWQGQTPDLLSELTTEHPLQPFSHQYFAVESASESGRSYAAEWLAVHQPEPEPPDIPALDTWQPDSPLSLTQLVQLLKQPVDSFYSLRLQVPRTESIQVLRDTESFALDGLEVWQLRDRLLHTAVMPAVDEEDFLQRSAAEVQRMQQEGILVEGSLGQLQAQTLKQGLDALQEVWQVERQTYSEALESQPVQCAVQTSWGVLAVETLLEPLYRNPENGDLALLLLQSSGLIRQGRNRKWHNHLRGWLMHLLAHQQGLRLTTRILTPEGQIGFAPLDSAAEATECLERLLQAAHETLQAPTLINLETGITWLENSSDLDPSGTPEGRLVTRLQDALDNTFQQSRFFQQHCADLQQLLSDGAFARRAQALYGDFHHAVKTHKDGAA</sequence>
<reference evidence="12 13" key="1">
    <citation type="journal article" date="2005" name="Int. J. Syst. Evol. Microbiol.">
        <title>Nitrincola lacisaponensis gen. nov., sp. nov., a novel alkaliphilic bacterium isolated from an alkaline, saline lake.</title>
        <authorList>
            <person name="Dimitriu P.A."/>
            <person name="Shukla S.K."/>
            <person name="Conradt J."/>
            <person name="Marquez M.C."/>
            <person name="Ventosa A."/>
            <person name="Maglia A."/>
            <person name="Peyton B.M."/>
            <person name="Pinkart H.C."/>
            <person name="Mormile M.R."/>
        </authorList>
    </citation>
    <scope>NUCLEOTIDE SEQUENCE [LARGE SCALE GENOMIC DNA]</scope>
    <source>
        <strain evidence="12 13">4CA</strain>
    </source>
</reference>
<dbReference type="InterPro" id="IPR011335">
    <property type="entry name" value="Restrct_endonuc-II-like"/>
</dbReference>
<keyword evidence="5 10" id="KW-0347">Helicase</keyword>
<dbReference type="STRING" id="267850.ADINL_1554"/>
<protein>
    <recommendedName>
        <fullName evidence="10">RecBCD enzyme subunit RecC</fullName>
    </recommendedName>
    <alternativeName>
        <fullName evidence="10">Exonuclease V subunit RecC</fullName>
        <shortName evidence="10">ExoV subunit RecC</shortName>
    </alternativeName>
    <alternativeName>
        <fullName evidence="10">Helicase/nuclease RecBCD subunit RecC</fullName>
    </alternativeName>
</protein>
<evidence type="ECO:0000313" key="12">
    <source>
        <dbReference type="EMBL" id="KDE39917.1"/>
    </source>
</evidence>
<feature type="domain" description="RecC C-terminal" evidence="11">
    <location>
        <begin position="854"/>
        <end position="1101"/>
    </location>
</feature>
<dbReference type="EMBL" id="JMSZ01000021">
    <property type="protein sequence ID" value="KDE39917.1"/>
    <property type="molecule type" value="Genomic_DNA"/>
</dbReference>
<evidence type="ECO:0000256" key="10">
    <source>
        <dbReference type="HAMAP-Rule" id="MF_01486"/>
    </source>
</evidence>
<keyword evidence="7 10" id="KW-0067">ATP-binding</keyword>
<keyword evidence="6 10" id="KW-0269">Exonuclease</keyword>
<dbReference type="Gene3D" id="1.10.486.10">
    <property type="entry name" value="PCRA, domain 4"/>
    <property type="match status" value="1"/>
</dbReference>
<evidence type="ECO:0000256" key="2">
    <source>
        <dbReference type="ARBA" id="ARBA00022741"/>
    </source>
</evidence>
<dbReference type="Pfam" id="PF17946">
    <property type="entry name" value="RecC_C"/>
    <property type="match status" value="1"/>
</dbReference>
<dbReference type="NCBIfam" id="TIGR01450">
    <property type="entry name" value="recC"/>
    <property type="match status" value="1"/>
</dbReference>
<keyword evidence="1 10" id="KW-0540">Nuclease</keyword>
<dbReference type="InterPro" id="IPR041500">
    <property type="entry name" value="RecC_C"/>
</dbReference>
<keyword evidence="2 10" id="KW-0547">Nucleotide-binding</keyword>
<keyword evidence="4 10" id="KW-0378">Hydrolase</keyword>
<dbReference type="SUPFAM" id="SSF52980">
    <property type="entry name" value="Restriction endonuclease-like"/>
    <property type="match status" value="1"/>
</dbReference>
<evidence type="ECO:0000256" key="4">
    <source>
        <dbReference type="ARBA" id="ARBA00022801"/>
    </source>
</evidence>
<comment type="function">
    <text evidence="10">A helicase/nuclease that prepares dsDNA breaks (DSB) for recombinational DNA repair. Binds to DSBs and unwinds DNA via a highly rapid and processive ATP-dependent bidirectional helicase activity. Unwinds dsDNA until it encounters a Chi (crossover hotspot instigator) sequence from the 3' direction. Cuts ssDNA a few nucleotides 3' to the Chi site. The properties and activities of the enzyme are changed at Chi. The Chi-altered holoenzyme produces a long 3'-ssDNA overhang and facilitates RecA-binding to the ssDNA for homologous DNA recombination and repair. Holoenzyme degrades any linearized DNA that is unable to undergo homologous recombination. In the holoenzyme this subunit recognizes the wild-type Chi sequence, and when added to isolated RecB increases its ATP-dependent helicase processivity.</text>
</comment>
<dbReference type="Gene3D" id="3.40.50.300">
    <property type="entry name" value="P-loop containing nucleotide triphosphate hydrolases"/>
    <property type="match status" value="1"/>
</dbReference>
<evidence type="ECO:0000259" key="11">
    <source>
        <dbReference type="Pfam" id="PF17946"/>
    </source>
</evidence>
<dbReference type="AlphaFoldDB" id="A0A063Y5Z0"/>
<dbReference type="Pfam" id="PF04257">
    <property type="entry name" value="Exonuc_V_gamma"/>
    <property type="match status" value="1"/>
</dbReference>
<dbReference type="GO" id="GO:0005524">
    <property type="term" value="F:ATP binding"/>
    <property type="evidence" value="ECO:0007669"/>
    <property type="project" value="UniProtKB-UniRule"/>
</dbReference>
<dbReference type="Gene3D" id="1.10.10.990">
    <property type="match status" value="1"/>
</dbReference>
<evidence type="ECO:0000313" key="13">
    <source>
        <dbReference type="Proteomes" id="UP000027318"/>
    </source>
</evidence>
<keyword evidence="9 10" id="KW-0234">DNA repair</keyword>
<dbReference type="PANTHER" id="PTHR30591:SF1">
    <property type="entry name" value="RECBCD ENZYME SUBUNIT RECC"/>
    <property type="match status" value="1"/>
</dbReference>
<evidence type="ECO:0000256" key="7">
    <source>
        <dbReference type="ARBA" id="ARBA00022840"/>
    </source>
</evidence>
<dbReference type="Proteomes" id="UP000027318">
    <property type="component" value="Unassembled WGS sequence"/>
</dbReference>
<dbReference type="GO" id="GO:0009338">
    <property type="term" value="C:exodeoxyribonuclease V complex"/>
    <property type="evidence" value="ECO:0007669"/>
    <property type="project" value="InterPro"/>
</dbReference>
<dbReference type="GO" id="GO:0008854">
    <property type="term" value="F:exodeoxyribonuclease V activity"/>
    <property type="evidence" value="ECO:0007669"/>
    <property type="project" value="InterPro"/>
</dbReference>
<dbReference type="Gene3D" id="3.40.50.10930">
    <property type="match status" value="1"/>
</dbReference>
<keyword evidence="8 10" id="KW-0238">DNA-binding</keyword>
<organism evidence="12 13">
    <name type="scientific">Nitrincola lacisaponensis</name>
    <dbReference type="NCBI Taxonomy" id="267850"/>
    <lineage>
        <taxon>Bacteria</taxon>
        <taxon>Pseudomonadati</taxon>
        <taxon>Pseudomonadota</taxon>
        <taxon>Gammaproteobacteria</taxon>
        <taxon>Oceanospirillales</taxon>
        <taxon>Oceanospirillaceae</taxon>
        <taxon>Nitrincola</taxon>
    </lineage>
</organism>
<comment type="similarity">
    <text evidence="10">Belongs to the RecC family.</text>
</comment>
<name>A0A063Y5Z0_9GAMM</name>